<dbReference type="RefSeq" id="WP_272144589.1">
    <property type="nucleotide sequence ID" value="NZ_JAQNDM010000002.1"/>
</dbReference>
<evidence type="ECO:0000313" key="4">
    <source>
        <dbReference type="Proteomes" id="UP001221838"/>
    </source>
</evidence>
<keyword evidence="1" id="KW-0472">Membrane</keyword>
<keyword evidence="1" id="KW-1133">Transmembrane helix</keyword>
<dbReference type="Pfam" id="PF21111">
    <property type="entry name" value="CDI_toxin_EC869_like"/>
    <property type="match status" value="1"/>
</dbReference>
<dbReference type="EMBL" id="JAQNDM010000002">
    <property type="protein sequence ID" value="MDC0714069.1"/>
    <property type="molecule type" value="Genomic_DNA"/>
</dbReference>
<reference evidence="3 4" key="1">
    <citation type="submission" date="2022-11" db="EMBL/GenBank/DDBJ databases">
        <title>Minimal conservation of predation-associated metabolite biosynthetic gene clusters underscores biosynthetic potential of Myxococcota including descriptions for ten novel species: Archangium lansinium sp. nov., Myxococcus landrumus sp. nov., Nannocystis bai.</title>
        <authorList>
            <person name="Ahearne A."/>
            <person name="Stevens C."/>
            <person name="Dowd S."/>
        </authorList>
    </citation>
    <scope>NUCLEOTIDE SEQUENCE [LARGE SCALE GENOMIC DNA]</scope>
    <source>
        <strain evidence="3 4">NCWAL01</strain>
    </source>
</reference>
<dbReference type="InterPro" id="IPR033799">
    <property type="entry name" value="CdiA_EC869-like"/>
</dbReference>
<gene>
    <name evidence="3" type="ORF">POL68_36730</name>
</gene>
<accession>A0ABT5DM15</accession>
<feature type="transmembrane region" description="Helical" evidence="1">
    <location>
        <begin position="134"/>
        <end position="157"/>
    </location>
</feature>
<feature type="domain" description="CdiA toxin EC869-like" evidence="2">
    <location>
        <begin position="243"/>
        <end position="347"/>
    </location>
</feature>
<dbReference type="InterPro" id="IPR022385">
    <property type="entry name" value="Rhs_assc_core"/>
</dbReference>
<dbReference type="PANTHER" id="PTHR32305">
    <property type="match status" value="1"/>
</dbReference>
<keyword evidence="1" id="KW-0812">Transmembrane</keyword>
<organism evidence="3 4">
    <name type="scientific">Stigmatella ashevillensis</name>
    <dbReference type="NCBI Taxonomy" id="2995309"/>
    <lineage>
        <taxon>Bacteria</taxon>
        <taxon>Pseudomonadati</taxon>
        <taxon>Myxococcota</taxon>
        <taxon>Myxococcia</taxon>
        <taxon>Myxococcales</taxon>
        <taxon>Cystobacterineae</taxon>
        <taxon>Archangiaceae</taxon>
        <taxon>Stigmatella</taxon>
    </lineage>
</organism>
<proteinExistence type="predicted"/>
<keyword evidence="4" id="KW-1185">Reference proteome</keyword>
<evidence type="ECO:0000313" key="3">
    <source>
        <dbReference type="EMBL" id="MDC0714069.1"/>
    </source>
</evidence>
<dbReference type="NCBIfam" id="TIGR03696">
    <property type="entry name" value="Rhs_assc_core"/>
    <property type="match status" value="1"/>
</dbReference>
<feature type="transmembrane region" description="Helical" evidence="1">
    <location>
        <begin position="102"/>
        <end position="122"/>
    </location>
</feature>
<protein>
    <recommendedName>
        <fullName evidence="2">CdiA toxin EC869-like domain-containing protein</fullName>
    </recommendedName>
</protein>
<name>A0ABT5DM15_9BACT</name>
<dbReference type="InterPro" id="IPR050708">
    <property type="entry name" value="T6SS_VgrG/RHS"/>
</dbReference>
<dbReference type="Proteomes" id="UP001221838">
    <property type="component" value="Unassembled WGS sequence"/>
</dbReference>
<evidence type="ECO:0000259" key="2">
    <source>
        <dbReference type="Pfam" id="PF21111"/>
    </source>
</evidence>
<sequence>MQQDTRGAVIRAFDEEGRVVWKASYDSFGQARVEVGAVRQPWRLVGQYEDEATGLHYNLGRYYSPILKSYLSRDPFWFKQGATAYSYCNNDPWNRIDPHGQWAWIAAGAIIGAVVGGVMAAMEGKSPLQVAAAALEGAVVGAAFAVNPWLGAGAFMAADVLRQGLENGWSNICFACAAAKALIVLAGGWLLGRLAGFIGRGLVRAVGSTKLASSVGAWLPRWALRPWGLPKSLRGYMIEGHLGGKLPYGFPVIDKFAKGVATSIKSINLRAPSYQNPSRLSSLMNGYINKLANFRGASRMGQTVSQGQIQSRVIEVVIPKGAATPAQQQVINQAIQNARNRGIVMKVIEIR</sequence>
<dbReference type="PANTHER" id="PTHR32305:SF15">
    <property type="entry name" value="PROTEIN RHSA-RELATED"/>
    <property type="match status" value="1"/>
</dbReference>
<dbReference type="CDD" id="cd13444">
    <property type="entry name" value="CDI_toxin_EC869_like"/>
    <property type="match status" value="1"/>
</dbReference>
<comment type="caution">
    <text evidence="3">The sequence shown here is derived from an EMBL/GenBank/DDBJ whole genome shotgun (WGS) entry which is preliminary data.</text>
</comment>
<feature type="transmembrane region" description="Helical" evidence="1">
    <location>
        <begin position="169"/>
        <end position="191"/>
    </location>
</feature>
<evidence type="ECO:0000256" key="1">
    <source>
        <dbReference type="SAM" id="Phobius"/>
    </source>
</evidence>
<dbReference type="Gene3D" id="3.40.1350.110">
    <property type="match status" value="1"/>
</dbReference>
<dbReference type="Gene3D" id="2.180.10.10">
    <property type="entry name" value="RHS repeat-associated core"/>
    <property type="match status" value="1"/>
</dbReference>